<dbReference type="Gene3D" id="1.10.20.10">
    <property type="entry name" value="Histone, subunit A"/>
    <property type="match status" value="1"/>
</dbReference>
<protein>
    <submittedName>
        <fullName evidence="1">Uncharacterized protein</fullName>
    </submittedName>
</protein>
<evidence type="ECO:0000313" key="1">
    <source>
        <dbReference type="EMBL" id="KAJ0213263.1"/>
    </source>
</evidence>
<comment type="caution">
    <text evidence="1">The sequence shown here is derived from an EMBL/GenBank/DDBJ whole genome shotgun (WGS) entry which is preliminary data.</text>
</comment>
<dbReference type="Proteomes" id="UP000235145">
    <property type="component" value="Unassembled WGS sequence"/>
</dbReference>
<proteinExistence type="predicted"/>
<dbReference type="PANTHER" id="PTHR46422:SF13">
    <property type="entry name" value="SERINE_THREONINE-PROTEIN PHOSPHATASE BSL2 HOMOLOG"/>
    <property type="match status" value="1"/>
</dbReference>
<dbReference type="InterPro" id="IPR009072">
    <property type="entry name" value="Histone-fold"/>
</dbReference>
<sequence length="121" mass="13192">MAGRGRAFRTAVATKKAISRSSKASLQFPIGRISRFLKAGNLPKHCFMRAGKCPLAGVWALDTAAKPYEWRKLFATASARSNGLLLICGGRDTNSVVFVNARLHVSGGHLVVDAWWKTHQV</sequence>
<evidence type="ECO:0000313" key="2">
    <source>
        <dbReference type="Proteomes" id="UP000235145"/>
    </source>
</evidence>
<reference evidence="1 2" key="1">
    <citation type="journal article" date="2017" name="Nat. Commun.">
        <title>Genome assembly with in vitro proximity ligation data and whole-genome triplication in lettuce.</title>
        <authorList>
            <person name="Reyes-Chin-Wo S."/>
            <person name="Wang Z."/>
            <person name="Yang X."/>
            <person name="Kozik A."/>
            <person name="Arikit S."/>
            <person name="Song C."/>
            <person name="Xia L."/>
            <person name="Froenicke L."/>
            <person name="Lavelle D.O."/>
            <person name="Truco M.J."/>
            <person name="Xia R."/>
            <person name="Zhu S."/>
            <person name="Xu C."/>
            <person name="Xu H."/>
            <person name="Xu X."/>
            <person name="Cox K."/>
            <person name="Korf I."/>
            <person name="Meyers B.C."/>
            <person name="Michelmore R.W."/>
        </authorList>
    </citation>
    <scope>NUCLEOTIDE SEQUENCE [LARGE SCALE GENOMIC DNA]</scope>
    <source>
        <strain evidence="2">cv. Salinas</strain>
        <tissue evidence="1">Seedlings</tissue>
    </source>
</reference>
<dbReference type="EMBL" id="NBSK02000004">
    <property type="protein sequence ID" value="KAJ0213263.1"/>
    <property type="molecule type" value="Genomic_DNA"/>
</dbReference>
<keyword evidence="2" id="KW-1185">Reference proteome</keyword>
<dbReference type="SUPFAM" id="SSF47113">
    <property type="entry name" value="Histone-fold"/>
    <property type="match status" value="1"/>
</dbReference>
<dbReference type="GO" id="GO:0046982">
    <property type="term" value="F:protein heterodimerization activity"/>
    <property type="evidence" value="ECO:0007669"/>
    <property type="project" value="InterPro"/>
</dbReference>
<dbReference type="AlphaFoldDB" id="A0A9R1VZI1"/>
<accession>A0A9R1VZI1</accession>
<name>A0A9R1VZI1_LACSA</name>
<dbReference type="PANTHER" id="PTHR46422">
    <property type="entry name" value="SERINE/THREONINE-PROTEIN PHOSPHATASE BSL3"/>
    <property type="match status" value="1"/>
</dbReference>
<gene>
    <name evidence="1" type="ORF">LSAT_V11C400224840</name>
</gene>
<organism evidence="1 2">
    <name type="scientific">Lactuca sativa</name>
    <name type="common">Garden lettuce</name>
    <dbReference type="NCBI Taxonomy" id="4236"/>
    <lineage>
        <taxon>Eukaryota</taxon>
        <taxon>Viridiplantae</taxon>
        <taxon>Streptophyta</taxon>
        <taxon>Embryophyta</taxon>
        <taxon>Tracheophyta</taxon>
        <taxon>Spermatophyta</taxon>
        <taxon>Magnoliopsida</taxon>
        <taxon>eudicotyledons</taxon>
        <taxon>Gunneridae</taxon>
        <taxon>Pentapetalae</taxon>
        <taxon>asterids</taxon>
        <taxon>campanulids</taxon>
        <taxon>Asterales</taxon>
        <taxon>Asteraceae</taxon>
        <taxon>Cichorioideae</taxon>
        <taxon>Cichorieae</taxon>
        <taxon>Lactucinae</taxon>
        <taxon>Lactuca</taxon>
    </lineage>
</organism>